<dbReference type="OrthoDB" id="89714at2759"/>
<gene>
    <name evidence="3" type="primary">Aste57867_19709</name>
    <name evidence="2" type="ORF">As57867_019644</name>
    <name evidence="3" type="ORF">ASTE57867_19709</name>
</gene>
<reference evidence="3 4" key="1">
    <citation type="submission" date="2019-03" db="EMBL/GenBank/DDBJ databases">
        <authorList>
            <person name="Gaulin E."/>
            <person name="Dumas B."/>
        </authorList>
    </citation>
    <scope>NUCLEOTIDE SEQUENCE [LARGE SCALE GENOMIC DNA]</scope>
    <source>
        <strain evidence="3">CBS 568.67</strain>
    </source>
</reference>
<evidence type="ECO:0000259" key="1">
    <source>
        <dbReference type="Pfam" id="PF07714"/>
    </source>
</evidence>
<dbReference type="AlphaFoldDB" id="A0A485LHS4"/>
<name>A0A485LHS4_9STRA</name>
<dbReference type="SUPFAM" id="SSF56112">
    <property type="entry name" value="Protein kinase-like (PK-like)"/>
    <property type="match status" value="1"/>
</dbReference>
<keyword evidence="4" id="KW-1185">Reference proteome</keyword>
<dbReference type="Pfam" id="PF07714">
    <property type="entry name" value="PK_Tyr_Ser-Thr"/>
    <property type="match status" value="1"/>
</dbReference>
<dbReference type="GO" id="GO:0004672">
    <property type="term" value="F:protein kinase activity"/>
    <property type="evidence" value="ECO:0007669"/>
    <property type="project" value="InterPro"/>
</dbReference>
<sequence length="148" mass="16753">MGSNESTPVSEYTPPPRRVMGGVLPLKETYFLNIDKLVIIRSLPSNYMQTEMGSWNGDTVLVNGINWMESAAELATSKKAFESEIRTMACIQHPNIVEFKGFSFSEEKGIVCVSEYMEGKTLRTLLDDKCKFDRLTWANEKINFAIDI</sequence>
<evidence type="ECO:0000313" key="4">
    <source>
        <dbReference type="Proteomes" id="UP000332933"/>
    </source>
</evidence>
<accession>A0A485LHS4</accession>
<dbReference type="EMBL" id="CAADRA010006732">
    <property type="protein sequence ID" value="VFT96408.1"/>
    <property type="molecule type" value="Genomic_DNA"/>
</dbReference>
<proteinExistence type="predicted"/>
<dbReference type="EMBL" id="VJMH01006709">
    <property type="protein sequence ID" value="KAF0688680.1"/>
    <property type="molecule type" value="Genomic_DNA"/>
</dbReference>
<reference evidence="2" key="2">
    <citation type="submission" date="2019-06" db="EMBL/GenBank/DDBJ databases">
        <title>Genomics analysis of Aphanomyces spp. identifies a new class of oomycete effector associated with host adaptation.</title>
        <authorList>
            <person name="Gaulin E."/>
        </authorList>
    </citation>
    <scope>NUCLEOTIDE SEQUENCE</scope>
    <source>
        <strain evidence="2">CBS 578.67</strain>
    </source>
</reference>
<evidence type="ECO:0000313" key="3">
    <source>
        <dbReference type="EMBL" id="VFT96408.1"/>
    </source>
</evidence>
<protein>
    <submittedName>
        <fullName evidence="3">Aste57867_19709 protein</fullName>
    </submittedName>
</protein>
<organism evidence="3 4">
    <name type="scientific">Aphanomyces stellatus</name>
    <dbReference type="NCBI Taxonomy" id="120398"/>
    <lineage>
        <taxon>Eukaryota</taxon>
        <taxon>Sar</taxon>
        <taxon>Stramenopiles</taxon>
        <taxon>Oomycota</taxon>
        <taxon>Saprolegniomycetes</taxon>
        <taxon>Saprolegniales</taxon>
        <taxon>Verrucalvaceae</taxon>
        <taxon>Aphanomyces</taxon>
    </lineage>
</organism>
<evidence type="ECO:0000313" key="2">
    <source>
        <dbReference type="EMBL" id="KAF0688680.1"/>
    </source>
</evidence>
<dbReference type="InterPro" id="IPR011009">
    <property type="entry name" value="Kinase-like_dom_sf"/>
</dbReference>
<feature type="domain" description="Serine-threonine/tyrosine-protein kinase catalytic" evidence="1">
    <location>
        <begin position="76"/>
        <end position="144"/>
    </location>
</feature>
<dbReference type="Proteomes" id="UP000332933">
    <property type="component" value="Unassembled WGS sequence"/>
</dbReference>
<dbReference type="Gene3D" id="1.10.510.10">
    <property type="entry name" value="Transferase(Phosphotransferase) domain 1"/>
    <property type="match status" value="1"/>
</dbReference>
<dbReference type="InterPro" id="IPR001245">
    <property type="entry name" value="Ser-Thr/Tyr_kinase_cat_dom"/>
</dbReference>